<organism evidence="1 2">
    <name type="scientific">Candidatus Shapirobacteria bacterium CG06_land_8_20_14_3_00_40_12</name>
    <dbReference type="NCBI Taxonomy" id="1974881"/>
    <lineage>
        <taxon>Bacteria</taxon>
        <taxon>Candidatus Shapironibacteriota</taxon>
    </lineage>
</organism>
<comment type="caution">
    <text evidence="1">The sequence shown here is derived from an EMBL/GenBank/DDBJ whole genome shotgun (WGS) entry which is preliminary data.</text>
</comment>
<name>A0A2M7ARW2_9BACT</name>
<dbReference type="EMBL" id="PEWA01000035">
    <property type="protein sequence ID" value="PIU73351.1"/>
    <property type="molecule type" value="Genomic_DNA"/>
</dbReference>
<dbReference type="AlphaFoldDB" id="A0A2M7ARW2"/>
<proteinExistence type="predicted"/>
<evidence type="ECO:0000313" key="1">
    <source>
        <dbReference type="EMBL" id="PIU73351.1"/>
    </source>
</evidence>
<sequence>NPEGNISDVMSQKIADLRAEITNLMATSEPSTPSAIALAASTWDTAVATASTTIDVTNMTISDSLIIGANLIVNGQTNLSKLYVSDTLAIGQIAIKDNNIETTAGTLFIQPSGIGTINFLNSKLIVSDDGSVTINAKLAGTDATFSGSLIANLLKTPNLETEIATIGKINISTDSALPVIANAVIASASAAISTITTNASAGTAILPAGSTELKIANSKIKNSSMVYLTPNGSTNNQVVYVKNKTISSPSEDLTSDNLISSFTIGIDSTLPTDLSINWWIIN</sequence>
<protein>
    <submittedName>
        <fullName evidence="1">Uncharacterized protein</fullName>
    </submittedName>
</protein>
<feature type="non-terminal residue" evidence="1">
    <location>
        <position position="1"/>
    </location>
</feature>
<gene>
    <name evidence="1" type="ORF">COS78_02745</name>
</gene>
<evidence type="ECO:0000313" key="2">
    <source>
        <dbReference type="Proteomes" id="UP000231407"/>
    </source>
</evidence>
<reference evidence="2" key="1">
    <citation type="submission" date="2017-09" db="EMBL/GenBank/DDBJ databases">
        <title>Depth-based differentiation of microbial function through sediment-hosted aquifers and enrichment of novel symbionts in the deep terrestrial subsurface.</title>
        <authorList>
            <person name="Probst A.J."/>
            <person name="Ladd B."/>
            <person name="Jarett J.K."/>
            <person name="Geller-Mcgrath D.E."/>
            <person name="Sieber C.M.K."/>
            <person name="Emerson J.B."/>
            <person name="Anantharaman K."/>
            <person name="Thomas B.C."/>
            <person name="Malmstrom R."/>
            <person name="Stieglmeier M."/>
            <person name="Klingl A."/>
            <person name="Woyke T."/>
            <person name="Ryan C.M."/>
            <person name="Banfield J.F."/>
        </authorList>
    </citation>
    <scope>NUCLEOTIDE SEQUENCE [LARGE SCALE GENOMIC DNA]</scope>
</reference>
<dbReference type="Proteomes" id="UP000231407">
    <property type="component" value="Unassembled WGS sequence"/>
</dbReference>
<accession>A0A2M7ARW2</accession>